<reference evidence="2 3" key="1">
    <citation type="submission" date="2016-10" db="EMBL/GenBank/DDBJ databases">
        <authorList>
            <person name="de Groot N.N."/>
        </authorList>
    </citation>
    <scope>NUCLEOTIDE SEQUENCE [LARGE SCALE GENOMIC DNA]</scope>
    <source>
        <strain evidence="2 3">L 420-91</strain>
    </source>
</reference>
<dbReference type="Proteomes" id="UP000198956">
    <property type="component" value="Unassembled WGS sequence"/>
</dbReference>
<dbReference type="OrthoDB" id="2451627at2"/>
<dbReference type="EMBL" id="CP080764">
    <property type="protein sequence ID" value="QYY43956.1"/>
    <property type="molecule type" value="Genomic_DNA"/>
</dbReference>
<keyword evidence="4" id="KW-1185">Reference proteome</keyword>
<sequence>MTKSFEDYFSELQADMVSVCLEYVDHKAEDIYLYCSYEPETYYFNVFYRINKTFVLKHKVNDAVRLVNGTQEYNYDVSRDRQLGLLNICIEDLKKIHEVCNAFNREMPTEMKLHYNVEKNSLVANYKYELVYSNDDELLPDDLFEQWFEEISKSQA</sequence>
<evidence type="ECO:0000313" key="3">
    <source>
        <dbReference type="Proteomes" id="UP000198956"/>
    </source>
</evidence>
<evidence type="ECO:0000313" key="2">
    <source>
        <dbReference type="EMBL" id="SDH18315.1"/>
    </source>
</evidence>
<dbReference type="GeneID" id="97141144"/>
<evidence type="ECO:0000313" key="4">
    <source>
        <dbReference type="Proteomes" id="UP000826616"/>
    </source>
</evidence>
<accession>A0A1G8ABA3</accession>
<dbReference type="EMBL" id="FNDE01000015">
    <property type="protein sequence ID" value="SDH18315.1"/>
    <property type="molecule type" value="Genomic_DNA"/>
</dbReference>
<reference evidence="1 4" key="2">
    <citation type="submission" date="2021-08" db="EMBL/GenBank/DDBJ databases">
        <title>Complete genome sequence of the strain Aneurinibacillus thermoaerophilus CCM 8960.</title>
        <authorList>
            <person name="Musilova J."/>
            <person name="Kourilova X."/>
            <person name="Pernicova I."/>
            <person name="Bezdicek M."/>
            <person name="Lengerova M."/>
            <person name="Obruca S."/>
            <person name="Sedlar K."/>
        </authorList>
    </citation>
    <scope>NUCLEOTIDE SEQUENCE [LARGE SCALE GENOMIC DNA]</scope>
    <source>
        <strain evidence="1 4">CCM 8960</strain>
    </source>
</reference>
<dbReference type="Proteomes" id="UP000826616">
    <property type="component" value="Chromosome"/>
</dbReference>
<protein>
    <submittedName>
        <fullName evidence="1">DUF600 domain-containing protein</fullName>
    </submittedName>
</protein>
<proteinExistence type="predicted"/>
<evidence type="ECO:0000313" key="1">
    <source>
        <dbReference type="EMBL" id="QYY43956.1"/>
    </source>
</evidence>
<dbReference type="AlphaFoldDB" id="A0A1G8ABA3"/>
<gene>
    <name evidence="1" type="ORF">K3F53_07140</name>
    <name evidence="2" type="ORF">SAMN04489735_10152</name>
</gene>
<organism evidence="2 3">
    <name type="scientific">Aneurinibacillus thermoaerophilus</name>
    <dbReference type="NCBI Taxonomy" id="143495"/>
    <lineage>
        <taxon>Bacteria</taxon>
        <taxon>Bacillati</taxon>
        <taxon>Bacillota</taxon>
        <taxon>Bacilli</taxon>
        <taxon>Bacillales</taxon>
        <taxon>Paenibacillaceae</taxon>
        <taxon>Aneurinibacillus group</taxon>
        <taxon>Aneurinibacillus</taxon>
    </lineage>
</organism>
<name>A0A1G8ABA3_ANETH</name>
<dbReference type="RefSeq" id="WP_057899198.1">
    <property type="nucleotide sequence ID" value="NZ_CP080764.1"/>
</dbReference>